<name>A0ABV9KN47_9RHOB</name>
<dbReference type="CDD" id="cd13603">
    <property type="entry name" value="PBP2_TRAP_Siap_TeaA_like"/>
    <property type="match status" value="1"/>
</dbReference>
<proteinExistence type="inferred from homology"/>
<dbReference type="NCBIfam" id="NF037995">
    <property type="entry name" value="TRAP_S1"/>
    <property type="match status" value="1"/>
</dbReference>
<dbReference type="InterPro" id="IPR038404">
    <property type="entry name" value="TRAP_DctP_sf"/>
</dbReference>
<protein>
    <submittedName>
        <fullName evidence="6">TRAP transporter substrate-binding protein</fullName>
    </submittedName>
</protein>
<dbReference type="RefSeq" id="WP_380721942.1">
    <property type="nucleotide sequence ID" value="NZ_JBHSGI010000033.1"/>
</dbReference>
<dbReference type="EMBL" id="JBHSGI010000033">
    <property type="protein sequence ID" value="MFC4671424.1"/>
    <property type="molecule type" value="Genomic_DNA"/>
</dbReference>
<keyword evidence="3" id="KW-0813">Transport</keyword>
<sequence length="342" mass="36752">MFEGFTRRAARVAVAGGLAAALMAGGAWAKELRFVHAYPTASQHHRNVEWFTQQVTEKTKGEVTFRVFPSAQIMPINQELPAILSGQVSMTYSVAPVAASVEPLWGIFDLPFLFDVKLDDMSHGQRFFESEKGGGVLAAAMEKRGFKLISIAPTDYPSSFYLTRPDAVKTMEDLKGLKIRIAGGRIGQLAGEVYGYSPVAIAGAELVPALTQGVVDGGILPPIYSHDNKLPLKGLTVTPFAWPAVTPIIMSLAEFNSLTPEQQQVMMETGSELAARALKTVEENATASVEALKAAGATVVVLGADDIPAWRDKAATVWEAFVKENGEDAQTMLDEAIALRGN</sequence>
<keyword evidence="5" id="KW-0574">Periplasm</keyword>
<dbReference type="InterPro" id="IPR018389">
    <property type="entry name" value="DctP_fam"/>
</dbReference>
<evidence type="ECO:0000313" key="6">
    <source>
        <dbReference type="EMBL" id="MFC4671424.1"/>
    </source>
</evidence>
<gene>
    <name evidence="6" type="ORF">ACFO5X_22920</name>
</gene>
<dbReference type="PANTHER" id="PTHR33376">
    <property type="match status" value="1"/>
</dbReference>
<comment type="caution">
    <text evidence="6">The sequence shown here is derived from an EMBL/GenBank/DDBJ whole genome shotgun (WGS) entry which is preliminary data.</text>
</comment>
<evidence type="ECO:0000256" key="2">
    <source>
        <dbReference type="ARBA" id="ARBA00009023"/>
    </source>
</evidence>
<comment type="subcellular location">
    <subcellularLocation>
        <location evidence="1">Periplasm</location>
    </subcellularLocation>
</comment>
<dbReference type="PANTHER" id="PTHR33376:SF7">
    <property type="entry name" value="C4-DICARBOXYLATE-BINDING PROTEIN DCTB"/>
    <property type="match status" value="1"/>
</dbReference>
<dbReference type="Gene3D" id="3.40.190.170">
    <property type="entry name" value="Bacterial extracellular solute-binding protein, family 7"/>
    <property type="match status" value="1"/>
</dbReference>
<evidence type="ECO:0000256" key="1">
    <source>
        <dbReference type="ARBA" id="ARBA00004418"/>
    </source>
</evidence>
<comment type="similarity">
    <text evidence="2">Belongs to the bacterial solute-binding protein 7 family.</text>
</comment>
<keyword evidence="4" id="KW-0732">Signal</keyword>
<evidence type="ECO:0000256" key="4">
    <source>
        <dbReference type="ARBA" id="ARBA00022729"/>
    </source>
</evidence>
<accession>A0ABV9KN47</accession>
<organism evidence="6 7">
    <name type="scientific">Seohaeicola nanhaiensis</name>
    <dbReference type="NCBI Taxonomy" id="1387282"/>
    <lineage>
        <taxon>Bacteria</taxon>
        <taxon>Pseudomonadati</taxon>
        <taxon>Pseudomonadota</taxon>
        <taxon>Alphaproteobacteria</taxon>
        <taxon>Rhodobacterales</taxon>
        <taxon>Roseobacteraceae</taxon>
        <taxon>Seohaeicola</taxon>
    </lineage>
</organism>
<evidence type="ECO:0000256" key="3">
    <source>
        <dbReference type="ARBA" id="ARBA00022448"/>
    </source>
</evidence>
<reference evidence="7" key="1">
    <citation type="journal article" date="2019" name="Int. J. Syst. Evol. Microbiol.">
        <title>The Global Catalogue of Microorganisms (GCM) 10K type strain sequencing project: providing services to taxonomists for standard genome sequencing and annotation.</title>
        <authorList>
            <consortium name="The Broad Institute Genomics Platform"/>
            <consortium name="The Broad Institute Genome Sequencing Center for Infectious Disease"/>
            <person name="Wu L."/>
            <person name="Ma J."/>
        </authorList>
    </citation>
    <scope>NUCLEOTIDE SEQUENCE [LARGE SCALE GENOMIC DNA]</scope>
    <source>
        <strain evidence="7">CGMCC 4.7283</strain>
    </source>
</reference>
<evidence type="ECO:0000256" key="5">
    <source>
        <dbReference type="ARBA" id="ARBA00022764"/>
    </source>
</evidence>
<dbReference type="Pfam" id="PF03480">
    <property type="entry name" value="DctP"/>
    <property type="match status" value="1"/>
</dbReference>
<keyword evidence="7" id="KW-1185">Reference proteome</keyword>
<evidence type="ECO:0000313" key="7">
    <source>
        <dbReference type="Proteomes" id="UP001595973"/>
    </source>
</evidence>
<dbReference type="Proteomes" id="UP001595973">
    <property type="component" value="Unassembled WGS sequence"/>
</dbReference>